<keyword evidence="2" id="KW-0238">DNA-binding</keyword>
<dbReference type="GO" id="GO:0003677">
    <property type="term" value="F:DNA binding"/>
    <property type="evidence" value="ECO:0007669"/>
    <property type="project" value="UniProtKB-KW"/>
</dbReference>
<feature type="domain" description="HTH gntR-type" evidence="4">
    <location>
        <begin position="10"/>
        <end position="78"/>
    </location>
</feature>
<dbReference type="InterPro" id="IPR036390">
    <property type="entry name" value="WH_DNA-bd_sf"/>
</dbReference>
<organism evidence="5 6">
    <name type="scientific">Priestia megaterium (strain DSM 319 / IMG 1521)</name>
    <name type="common">Bacillus megaterium</name>
    <dbReference type="NCBI Taxonomy" id="592022"/>
    <lineage>
        <taxon>Bacteria</taxon>
        <taxon>Bacillati</taxon>
        <taxon>Bacillota</taxon>
        <taxon>Bacilli</taxon>
        <taxon>Bacillales</taxon>
        <taxon>Bacillaceae</taxon>
        <taxon>Priestia</taxon>
    </lineage>
</organism>
<proteinExistence type="predicted"/>
<dbReference type="SMART" id="SM00345">
    <property type="entry name" value="HTH_GNTR"/>
    <property type="match status" value="1"/>
</dbReference>
<dbReference type="SUPFAM" id="SSF46785">
    <property type="entry name" value="Winged helix' DNA-binding domain"/>
    <property type="match status" value="1"/>
</dbReference>
<keyword evidence="3" id="KW-0804">Transcription</keyword>
<evidence type="ECO:0000256" key="2">
    <source>
        <dbReference type="ARBA" id="ARBA00023125"/>
    </source>
</evidence>
<dbReference type="Gene3D" id="1.10.10.10">
    <property type="entry name" value="Winged helix-like DNA-binding domain superfamily/Winged helix DNA-binding domain"/>
    <property type="match status" value="1"/>
</dbReference>
<dbReference type="InterPro" id="IPR000524">
    <property type="entry name" value="Tscrpt_reg_HTH_GntR"/>
</dbReference>
<name>D5DMW9_PRIM3</name>
<dbReference type="InterPro" id="IPR036388">
    <property type="entry name" value="WH-like_DNA-bd_sf"/>
</dbReference>
<dbReference type="GO" id="GO:0003700">
    <property type="term" value="F:DNA-binding transcription factor activity"/>
    <property type="evidence" value="ECO:0007669"/>
    <property type="project" value="InterPro"/>
</dbReference>
<gene>
    <name evidence="5" type="ordered locus">BMD_4763</name>
</gene>
<evidence type="ECO:0000313" key="6">
    <source>
        <dbReference type="Proteomes" id="UP000002365"/>
    </source>
</evidence>
<evidence type="ECO:0000256" key="1">
    <source>
        <dbReference type="ARBA" id="ARBA00023015"/>
    </source>
</evidence>
<evidence type="ECO:0000256" key="3">
    <source>
        <dbReference type="ARBA" id="ARBA00023163"/>
    </source>
</evidence>
<sequence>MVVNLKNERSKVYVEILKQIRQLMEDDRLTTGDKIPSERELSERLGAGRSSVREALRALELIGLIETRRGEGTFIKEVGDHQFIDLLATFLVQDGKTKSDLIQTRYILEKSCLYFVLAEQEEINVSKAIQRQNDDCLKNLFDYLFSLQPNRLLHRIWLIICRFSQTFQQNSAPSDILISELVEALAKKDEAAVLNLHHQCYKQV</sequence>
<dbReference type="Pfam" id="PF00392">
    <property type="entry name" value="GntR"/>
    <property type="match status" value="1"/>
</dbReference>
<dbReference type="EMBL" id="CP001982">
    <property type="protein sequence ID" value="ADF41586.1"/>
    <property type="molecule type" value="Genomic_DNA"/>
</dbReference>
<dbReference type="Proteomes" id="UP000002365">
    <property type="component" value="Chromosome"/>
</dbReference>
<dbReference type="CDD" id="cd07377">
    <property type="entry name" value="WHTH_GntR"/>
    <property type="match status" value="1"/>
</dbReference>
<dbReference type="PANTHER" id="PTHR43537:SF54">
    <property type="entry name" value="TRANSCRIPTIONAL REGULATOR, GNTR FAMILY"/>
    <property type="match status" value="1"/>
</dbReference>
<dbReference type="AlphaFoldDB" id="D5DMW9"/>
<keyword evidence="1" id="KW-0805">Transcription regulation</keyword>
<dbReference type="PROSITE" id="PS50949">
    <property type="entry name" value="HTH_GNTR"/>
    <property type="match status" value="1"/>
</dbReference>
<reference evidence="5 6" key="1">
    <citation type="journal article" date="2011" name="J. Bacteriol.">
        <title>Genome sequences of the biotechnologically important Bacillus megaterium strains QM B1551 and DSM319.</title>
        <authorList>
            <person name="Eppinger M."/>
            <person name="Bunk B."/>
            <person name="Johns M.A."/>
            <person name="Edirisinghe J.N."/>
            <person name="Kutumbaka K.K."/>
            <person name="Koenig S.S."/>
            <person name="Huot Creasy H."/>
            <person name="Rosovitz M.J."/>
            <person name="Riley D.R."/>
            <person name="Daugherty S."/>
            <person name="Martin M."/>
            <person name="Elbourne L.D."/>
            <person name="Paulsen I."/>
            <person name="Biedendieck R."/>
            <person name="Braun C."/>
            <person name="Grayburn S."/>
            <person name="Dhingra S."/>
            <person name="Lukyanchuk V."/>
            <person name="Ball B."/>
            <person name="Ul-Qamar R."/>
            <person name="Seibel J."/>
            <person name="Bremer E."/>
            <person name="Jahn D."/>
            <person name="Ravel J."/>
            <person name="Vary P.S."/>
        </authorList>
    </citation>
    <scope>NUCLEOTIDE SEQUENCE [LARGE SCALE GENOMIC DNA]</scope>
    <source>
        <strain evidence="6">DSM 319 / IMG 1521</strain>
    </source>
</reference>
<evidence type="ECO:0000259" key="4">
    <source>
        <dbReference type="PROSITE" id="PS50949"/>
    </source>
</evidence>
<dbReference type="PRINTS" id="PR00035">
    <property type="entry name" value="HTHGNTR"/>
</dbReference>
<evidence type="ECO:0000313" key="5">
    <source>
        <dbReference type="EMBL" id="ADF41586.1"/>
    </source>
</evidence>
<dbReference type="KEGG" id="bmd:BMD_4763"/>
<accession>D5DMW9</accession>
<dbReference type="PANTHER" id="PTHR43537">
    <property type="entry name" value="TRANSCRIPTIONAL REGULATOR, GNTR FAMILY"/>
    <property type="match status" value="1"/>
</dbReference>
<protein>
    <submittedName>
        <fullName evidence="5">Transcriptional regulator, gntR family protein</fullName>
    </submittedName>
</protein>
<dbReference type="HOGENOM" id="CLU_017584_9_3_9"/>